<dbReference type="EMBL" id="BAEQ01000024">
    <property type="protein sequence ID" value="GAC28470.1"/>
    <property type="molecule type" value="Genomic_DNA"/>
</dbReference>
<evidence type="ECO:0000313" key="3">
    <source>
        <dbReference type="Proteomes" id="UP000006251"/>
    </source>
</evidence>
<sequence length="38" mass="4438">MDYRVGSVSGVFAFILFGFVFDVFFWFGLLGKKKKKKQ</sequence>
<name>K6ZYU8_9ALTE</name>
<organism evidence="2 3">
    <name type="scientific">Brumicola pallidula DSM 14239 = ACAM 615</name>
    <dbReference type="NCBI Taxonomy" id="1121922"/>
    <lineage>
        <taxon>Bacteria</taxon>
        <taxon>Pseudomonadati</taxon>
        <taxon>Pseudomonadota</taxon>
        <taxon>Gammaproteobacteria</taxon>
        <taxon>Alteromonadales</taxon>
        <taxon>Alteromonadaceae</taxon>
        <taxon>Brumicola</taxon>
    </lineage>
</organism>
<dbReference type="Proteomes" id="UP000006251">
    <property type="component" value="Unassembled WGS sequence"/>
</dbReference>
<accession>K6ZYU8</accession>
<feature type="transmembrane region" description="Helical" evidence="1">
    <location>
        <begin position="12"/>
        <end position="30"/>
    </location>
</feature>
<protein>
    <submittedName>
        <fullName evidence="2">Uncharacterized protein</fullName>
    </submittedName>
</protein>
<proteinExistence type="predicted"/>
<reference evidence="3" key="1">
    <citation type="journal article" date="2014" name="Environ. Microbiol.">
        <title>Comparative genomics of the marine bacterial genus Glaciecola reveals the high degree of genomic diversity and genomic characteristic for cold adaptation.</title>
        <authorList>
            <person name="Qin Q.L."/>
            <person name="Xie B.B."/>
            <person name="Yu Y."/>
            <person name="Shu Y.L."/>
            <person name="Rong J.C."/>
            <person name="Zhang Y.J."/>
            <person name="Zhao D.L."/>
            <person name="Chen X.L."/>
            <person name="Zhang X.Y."/>
            <person name="Chen B."/>
            <person name="Zhou B.C."/>
            <person name="Zhang Y.Z."/>
        </authorList>
    </citation>
    <scope>NUCLEOTIDE SEQUENCE [LARGE SCALE GENOMIC DNA]</scope>
    <source>
        <strain evidence="3">ACAM 615</strain>
    </source>
</reference>
<keyword evidence="1" id="KW-0472">Membrane</keyword>
<keyword evidence="1" id="KW-0812">Transmembrane</keyword>
<comment type="caution">
    <text evidence="2">The sequence shown here is derived from an EMBL/GenBank/DDBJ whole genome shotgun (WGS) entry which is preliminary data.</text>
</comment>
<dbReference type="AlphaFoldDB" id="K6ZYU8"/>
<evidence type="ECO:0000256" key="1">
    <source>
        <dbReference type="SAM" id="Phobius"/>
    </source>
</evidence>
<keyword evidence="1" id="KW-1133">Transmembrane helix</keyword>
<gene>
    <name evidence="2" type="ORF">GPAL_1606</name>
</gene>
<evidence type="ECO:0000313" key="2">
    <source>
        <dbReference type="EMBL" id="GAC28470.1"/>
    </source>
</evidence>
<keyword evidence="3" id="KW-1185">Reference proteome</keyword>